<proteinExistence type="predicted"/>
<sequence>MMELYWDAMAENNSINHETKALGRLKVEVQSQQGTGGQVLIWAPAETNHYNSIVKSDDGCWDCIFARLYSSVEEANKAYDDFSSEEQIDSMMSRCGFGGSACQMI</sequence>
<dbReference type="EMBL" id="RJJH01000011">
    <property type="protein sequence ID" value="RNI11260.1"/>
    <property type="molecule type" value="Genomic_DNA"/>
</dbReference>
<evidence type="ECO:0000313" key="1">
    <source>
        <dbReference type="EMBL" id="OJH50297.1"/>
    </source>
</evidence>
<dbReference type="Proteomes" id="UP000185713">
    <property type="component" value="Unassembled WGS sequence"/>
</dbReference>
<name>A0A1L9C735_9EURY</name>
<dbReference type="EMBL" id="FXBN01000001">
    <property type="protein sequence ID" value="SMH28775.1"/>
    <property type="molecule type" value="Genomic_DNA"/>
</dbReference>
<reference evidence="5" key="2">
    <citation type="submission" date="2017-04" db="EMBL/GenBank/DDBJ databases">
        <authorList>
            <person name="Varghese N."/>
            <person name="Submissions S."/>
        </authorList>
    </citation>
    <scope>NUCLEOTIDE SEQUENCE [LARGE SCALE GENOMIC DNA]</scope>
    <source>
        <strain evidence="5">FDF-1</strain>
    </source>
</reference>
<dbReference type="STRING" id="523843.SAMN06264941_0088"/>
<dbReference type="Proteomes" id="UP000278252">
    <property type="component" value="Unassembled WGS sequence"/>
</dbReference>
<protein>
    <submittedName>
        <fullName evidence="1">Uncharacterized protein</fullName>
    </submittedName>
</protein>
<accession>A0A1L9C735</accession>
<organism evidence="1 4">
    <name type="scientific">Methanohalophilus portucalensis FDF-1</name>
    <dbReference type="NCBI Taxonomy" id="523843"/>
    <lineage>
        <taxon>Archaea</taxon>
        <taxon>Methanobacteriati</taxon>
        <taxon>Methanobacteriota</taxon>
        <taxon>Stenosarchaea group</taxon>
        <taxon>Methanomicrobia</taxon>
        <taxon>Methanosarcinales</taxon>
        <taxon>Methanosarcinaceae</taxon>
        <taxon>Methanohalophilus</taxon>
    </lineage>
</organism>
<reference evidence="3" key="3">
    <citation type="submission" date="2017-04" db="EMBL/GenBank/DDBJ databases">
        <authorList>
            <person name="Afonso C.L."/>
            <person name="Miller P.J."/>
            <person name="Scott M.A."/>
            <person name="Spackman E."/>
            <person name="Goraichik I."/>
            <person name="Dimitrov K.M."/>
            <person name="Suarez D.L."/>
            <person name="Swayne D.E."/>
        </authorList>
    </citation>
    <scope>NUCLEOTIDE SEQUENCE [LARGE SCALE GENOMIC DNA]</scope>
    <source>
        <strain evidence="3">FDF-1</strain>
    </source>
</reference>
<dbReference type="Proteomes" id="UP000193969">
    <property type="component" value="Unassembled WGS sequence"/>
</dbReference>
<evidence type="ECO:0000313" key="3">
    <source>
        <dbReference type="EMBL" id="SMH28775.1"/>
    </source>
</evidence>
<gene>
    <name evidence="2" type="ORF">EFE41_06810</name>
    <name evidence="1" type="ORF">MPF_0085</name>
    <name evidence="3" type="ORF">SAMN06264941_0088</name>
</gene>
<evidence type="ECO:0000313" key="6">
    <source>
        <dbReference type="Proteomes" id="UP000278252"/>
    </source>
</evidence>
<dbReference type="EMBL" id="JWTK01000001">
    <property type="protein sequence ID" value="OJH50297.1"/>
    <property type="molecule type" value="Genomic_DNA"/>
</dbReference>
<reference evidence="1 4" key="1">
    <citation type="submission" date="2014-12" db="EMBL/GenBank/DDBJ databases">
        <title>The genome sequence of Methanohalophilus portucalensis strain FDF1.</title>
        <authorList>
            <person name="Lai M.-C."/>
            <person name="Lai S.-J."/>
        </authorList>
    </citation>
    <scope>NUCLEOTIDE SEQUENCE [LARGE SCALE GENOMIC DNA]</scope>
    <source>
        <strain evidence="1 4">FDF-1</strain>
    </source>
</reference>
<dbReference type="AlphaFoldDB" id="A0A1L9C735"/>
<keyword evidence="5" id="KW-1185">Reference proteome</keyword>
<reference evidence="2 6" key="4">
    <citation type="submission" date="2018-10" db="EMBL/GenBank/DDBJ databases">
        <title>Cultivation of a novel Methanohalophilus strain from Kebrit Deep of the Red Sea and a genomic comparison of members of the genus Methanohalophilus.</title>
        <authorList>
            <person name="Guan Y."/>
            <person name="Ngugi D.K."/>
            <person name="Stingl U."/>
        </authorList>
    </citation>
    <scope>NUCLEOTIDE SEQUENCE [LARGE SCALE GENOMIC DNA]</scope>
    <source>
        <strain evidence="2 6">DSM 7471</strain>
    </source>
</reference>
<evidence type="ECO:0000313" key="4">
    <source>
        <dbReference type="Proteomes" id="UP000185713"/>
    </source>
</evidence>
<evidence type="ECO:0000313" key="5">
    <source>
        <dbReference type="Proteomes" id="UP000193969"/>
    </source>
</evidence>
<evidence type="ECO:0000313" key="2">
    <source>
        <dbReference type="EMBL" id="RNI11260.1"/>
    </source>
</evidence>